<feature type="compositionally biased region" description="Polar residues" evidence="1">
    <location>
        <begin position="19"/>
        <end position="28"/>
    </location>
</feature>
<feature type="compositionally biased region" description="Pro residues" evidence="1">
    <location>
        <begin position="1"/>
        <end position="10"/>
    </location>
</feature>
<sequence length="171" mass="18569">MNPSDEPPVPSFSHVFGGQPNQDETITSPRYVEGKSVDDQSPSFGAAMPVNNSQLSGTRDYDYASNYDQLPSIDGVRQFDNSQVSGGQDYYAYAQPPSTGAVRPVNDSQYSGIGNNYASGQLPSVEAVRPLDDSRTEVSDSQAVDGVGLPAPKFNFRMIQPNAFKRDNYDD</sequence>
<keyword evidence="3" id="KW-1185">Reference proteome</keyword>
<feature type="region of interest" description="Disordered" evidence="1">
    <location>
        <begin position="1"/>
        <end position="56"/>
    </location>
</feature>
<evidence type="ECO:0000313" key="2">
    <source>
        <dbReference type="EMBL" id="KAD5318281.1"/>
    </source>
</evidence>
<accession>A0A5N6NU95</accession>
<dbReference type="Proteomes" id="UP000326396">
    <property type="component" value="Linkage Group LG17"/>
</dbReference>
<protein>
    <submittedName>
        <fullName evidence="2">Uncharacterized protein</fullName>
    </submittedName>
</protein>
<dbReference type="AlphaFoldDB" id="A0A5N6NU95"/>
<reference evidence="2 3" key="1">
    <citation type="submission" date="2019-05" db="EMBL/GenBank/DDBJ databases">
        <title>Mikania micrantha, genome provides insights into the molecular mechanism of rapid growth.</title>
        <authorList>
            <person name="Liu B."/>
        </authorList>
    </citation>
    <scope>NUCLEOTIDE SEQUENCE [LARGE SCALE GENOMIC DNA]</scope>
    <source>
        <strain evidence="2">NLD-2019</strain>
        <tissue evidence="2">Leaf</tissue>
    </source>
</reference>
<organism evidence="2 3">
    <name type="scientific">Mikania micrantha</name>
    <name type="common">bitter vine</name>
    <dbReference type="NCBI Taxonomy" id="192012"/>
    <lineage>
        <taxon>Eukaryota</taxon>
        <taxon>Viridiplantae</taxon>
        <taxon>Streptophyta</taxon>
        <taxon>Embryophyta</taxon>
        <taxon>Tracheophyta</taxon>
        <taxon>Spermatophyta</taxon>
        <taxon>Magnoliopsida</taxon>
        <taxon>eudicotyledons</taxon>
        <taxon>Gunneridae</taxon>
        <taxon>Pentapetalae</taxon>
        <taxon>asterids</taxon>
        <taxon>campanulids</taxon>
        <taxon>Asterales</taxon>
        <taxon>Asteraceae</taxon>
        <taxon>Asteroideae</taxon>
        <taxon>Heliantheae alliance</taxon>
        <taxon>Eupatorieae</taxon>
        <taxon>Mikania</taxon>
    </lineage>
</organism>
<dbReference type="EMBL" id="SZYD01000009">
    <property type="protein sequence ID" value="KAD5318281.1"/>
    <property type="molecule type" value="Genomic_DNA"/>
</dbReference>
<comment type="caution">
    <text evidence="2">The sequence shown here is derived from an EMBL/GenBank/DDBJ whole genome shotgun (WGS) entry which is preliminary data.</text>
</comment>
<gene>
    <name evidence="2" type="ORF">E3N88_18227</name>
</gene>
<proteinExistence type="predicted"/>
<name>A0A5N6NU95_9ASTR</name>
<evidence type="ECO:0000256" key="1">
    <source>
        <dbReference type="SAM" id="MobiDB-lite"/>
    </source>
</evidence>
<evidence type="ECO:0000313" key="3">
    <source>
        <dbReference type="Proteomes" id="UP000326396"/>
    </source>
</evidence>